<dbReference type="InterPro" id="IPR010730">
    <property type="entry name" value="HET"/>
</dbReference>
<proteinExistence type="predicted"/>
<keyword evidence="1" id="KW-0853">WD repeat</keyword>
<evidence type="ECO:0000259" key="2">
    <source>
        <dbReference type="Pfam" id="PF06985"/>
    </source>
</evidence>
<reference evidence="3 4" key="1">
    <citation type="journal article" date="2013" name="BMC Genomics">
        <title>Genomics-driven discovery of the pneumocandin biosynthetic gene cluster in the fungus Glarea lozoyensis.</title>
        <authorList>
            <person name="Chen L."/>
            <person name="Yue Q."/>
            <person name="Zhang X."/>
            <person name="Xiang M."/>
            <person name="Wang C."/>
            <person name="Li S."/>
            <person name="Che Y."/>
            <person name="Ortiz-Lopez F.J."/>
            <person name="Bills G.F."/>
            <person name="Liu X."/>
            <person name="An Z."/>
        </authorList>
    </citation>
    <scope>NUCLEOTIDE SEQUENCE [LARGE SCALE GENOMIC DNA]</scope>
    <source>
        <strain evidence="4">ATCC 20868 / MF5171</strain>
    </source>
</reference>
<organism evidence="3 4">
    <name type="scientific">Glarea lozoyensis (strain ATCC 20868 / MF5171)</name>
    <dbReference type="NCBI Taxonomy" id="1116229"/>
    <lineage>
        <taxon>Eukaryota</taxon>
        <taxon>Fungi</taxon>
        <taxon>Dikarya</taxon>
        <taxon>Ascomycota</taxon>
        <taxon>Pezizomycotina</taxon>
        <taxon>Leotiomycetes</taxon>
        <taxon>Helotiales</taxon>
        <taxon>Helotiaceae</taxon>
        <taxon>Glarea</taxon>
    </lineage>
</organism>
<keyword evidence="4" id="KW-1185">Reference proteome</keyword>
<dbReference type="Pfam" id="PF00400">
    <property type="entry name" value="WD40"/>
    <property type="match status" value="2"/>
</dbReference>
<feature type="domain" description="Heterokaryon incompatibility" evidence="2">
    <location>
        <begin position="640"/>
        <end position="785"/>
    </location>
</feature>
<dbReference type="eggNOG" id="KOG0322">
    <property type="taxonomic scope" value="Eukaryota"/>
</dbReference>
<dbReference type="RefSeq" id="XP_008084261.1">
    <property type="nucleotide sequence ID" value="XM_008086070.1"/>
</dbReference>
<dbReference type="SMART" id="SM00320">
    <property type="entry name" value="WD40"/>
    <property type="match status" value="4"/>
</dbReference>
<protein>
    <submittedName>
        <fullName evidence="3">WD40 repeat-like protein</fullName>
    </submittedName>
</protein>
<evidence type="ECO:0000313" key="4">
    <source>
        <dbReference type="Proteomes" id="UP000016922"/>
    </source>
</evidence>
<dbReference type="STRING" id="1116229.S3DPI4"/>
<evidence type="ECO:0000313" key="3">
    <source>
        <dbReference type="EMBL" id="EPE28353.1"/>
    </source>
</evidence>
<dbReference type="InterPro" id="IPR001680">
    <property type="entry name" value="WD40_rpt"/>
</dbReference>
<dbReference type="KEGG" id="glz:GLAREA_09473"/>
<accession>S3DPI4</accession>
<dbReference type="PROSITE" id="PS50082">
    <property type="entry name" value="WD_REPEATS_2"/>
    <property type="match status" value="1"/>
</dbReference>
<sequence length="1104" mass="123550">MALQQTQPQPQPSYILRGHASQIHSTSFIRQNTRLITGDAEGWIVIWSIAIKRPVAVWRAHEGSILGTGAWGTNKIITHGKDNKLIVWQLSEEDEQAMSIVLPVDTPPEPRKQPWLLHVLDVNTMNFCSFAQGSADSSTSSSDGAGEELLIAVPNTISSESVDIFHLPSSKRLHTVSHRAAFKGGMVMAISIFHHPKSQNLTVIAGYESGHTAISELSSTNWKTLYAARSHTQPVLSLQVDPSREFCVSSSADAIIAKHPVPSVPEDTVMAVISKPLKTVQTKHSGQQDLKIRSDGKIFATAGWDSKVRVYSAKSMKELAVLKWHNEGCFAVAFAVVSSATELHFHTNESPTGTALTKTVAAMTVKEERLWKAKTAHWIAVGSKDGKPRIDELCHPSFLVRQTSKDSKFRASALYRILGISDTSKSVEASKLHALCQTCRKAFTSTVSSPLLLPLSPSHDAEFDFMLHSSFFSLKVSVDEFCHFCTIVWEYLFLNSDLFPLSPTLLEELLKADDSPVYLILTANRWPRGQDGRSYMVSCPRILEWGFTDNPSFFEHLVIAPNNHDILDPYSRPHPAQAYINTSSVEHSLLVKYWSETCISQHQVCQKTQHFVPTRLILISDDGTHVRLCITKNDHNCSVYVTLSHCWGSAKDVPKLTLSTLTSFTQSMRVQTLPRTFQDAIAITRNLGVKYIWIDTLCIIQDFEADWIHEAGLMDSLYENSFCTVAAASGHNPHDGIFISRDPLRYFPCCIPHQNEKWYALPSMETGSQSVRETHLNSRAWVYQEVMLSPRVIYYTTQGVFWSCRQGEATEGDYRGRKHTSDGDGTPLFHGSIAKDVRHTLVGSKRTTSHSRIAPFSGSSSLQVLFQDSRELIANTQFSSIKPGLLQESPVTAPKSCSYQWLSIVVEYSRRNLTRSSDKLVALSAIANRLAKSWKYAYLAGLWKESLYYDLHWSETTTNLAEIISVSVQTRPEDIYQTGQVSDGTLVIQGKLINGLTVCNEAIVGLLRFTTDYSAHYKSSFFLDTHSVYPKVPARACFLPLTLFQDTDRPGHTWLDGLVVVERETPHEGIFDRIGLFKIVSYGDKERLIRDFACDIEEREVVLK</sequence>
<dbReference type="GeneID" id="19468521"/>
<dbReference type="AlphaFoldDB" id="S3DPI4"/>
<name>S3DPI4_GLAL2</name>
<dbReference type="Pfam" id="PF06985">
    <property type="entry name" value="HET"/>
    <property type="match status" value="1"/>
</dbReference>
<dbReference type="InterPro" id="IPR015943">
    <property type="entry name" value="WD40/YVTN_repeat-like_dom_sf"/>
</dbReference>
<dbReference type="EMBL" id="KE145368">
    <property type="protein sequence ID" value="EPE28353.1"/>
    <property type="molecule type" value="Genomic_DNA"/>
</dbReference>
<dbReference type="Proteomes" id="UP000016922">
    <property type="component" value="Unassembled WGS sequence"/>
</dbReference>
<dbReference type="PANTHER" id="PTHR33112">
    <property type="entry name" value="DOMAIN PROTEIN, PUTATIVE-RELATED"/>
    <property type="match status" value="1"/>
</dbReference>
<feature type="repeat" description="WD" evidence="1">
    <location>
        <begin position="16"/>
        <end position="57"/>
    </location>
</feature>
<gene>
    <name evidence="3" type="ORF">GLAREA_09473</name>
</gene>
<evidence type="ECO:0000256" key="1">
    <source>
        <dbReference type="PROSITE-ProRule" id="PRU00221"/>
    </source>
</evidence>
<dbReference type="Gene3D" id="2.130.10.10">
    <property type="entry name" value="YVTN repeat-like/Quinoprotein amine dehydrogenase"/>
    <property type="match status" value="2"/>
</dbReference>
<dbReference type="InterPro" id="IPR036322">
    <property type="entry name" value="WD40_repeat_dom_sf"/>
</dbReference>
<dbReference type="PROSITE" id="PS50294">
    <property type="entry name" value="WD_REPEATS_REGION"/>
    <property type="match status" value="1"/>
</dbReference>
<dbReference type="HOGENOM" id="CLU_282698_0_0_1"/>
<dbReference type="PANTHER" id="PTHR33112:SF16">
    <property type="entry name" value="HETEROKARYON INCOMPATIBILITY DOMAIN-CONTAINING PROTEIN"/>
    <property type="match status" value="1"/>
</dbReference>
<dbReference type="SUPFAM" id="SSF50978">
    <property type="entry name" value="WD40 repeat-like"/>
    <property type="match status" value="1"/>
</dbReference>
<dbReference type="OrthoDB" id="7668193at2759"/>